<gene>
    <name evidence="7" type="ORF">ThesuDRAFT_01856</name>
</gene>
<dbReference type="InterPro" id="IPR003593">
    <property type="entry name" value="AAA+_ATPase"/>
</dbReference>
<comment type="similarity">
    <text evidence="1">Belongs to the ABC transporter superfamily.</text>
</comment>
<evidence type="ECO:0000256" key="1">
    <source>
        <dbReference type="ARBA" id="ARBA00005417"/>
    </source>
</evidence>
<feature type="compositionally biased region" description="Basic and acidic residues" evidence="5">
    <location>
        <begin position="1"/>
        <end position="13"/>
    </location>
</feature>
<keyword evidence="2" id="KW-0813">Transport</keyword>
<dbReference type="GO" id="GO:0055085">
    <property type="term" value="P:transmembrane transport"/>
    <property type="evidence" value="ECO:0007669"/>
    <property type="project" value="UniProtKB-ARBA"/>
</dbReference>
<keyword evidence="4 7" id="KW-0067">ATP-binding</keyword>
<dbReference type="InterPro" id="IPR013563">
    <property type="entry name" value="Oligopep_ABC_C"/>
</dbReference>
<dbReference type="EMBL" id="AENY02000003">
    <property type="protein sequence ID" value="EKP94129.1"/>
    <property type="molecule type" value="Genomic_DNA"/>
</dbReference>
<sequence>MNRRERVARHDPARVPSEAAAAAAPGEAPARLPAGAAAAPAPGEASARWPAEGAAVPRAVPAPAAAPEAGAPPAGEPLVRAVNLRKEFPLAGGLLGRRLSVRAVDGVSFSIHRGEVFSLVGESGCGKSTTGRLVLRLQEPTEGEVWFAGENLARLPASRLRRLRRRMQIVFQDPFASLNPRMTVGELIGEPLLIHGLGSKADRRRRVGELLELVGLSPQHATRYPHHFSGGQRQRIGIARALAPEPEFLVCDEAVSALDVSVRAQILNLLLELQQRLGLTYLFISHDLGVVRHISDRVGVMYLGKLVEVAPAGELFRRPLHPYTRALLAAIPRPHPLAPARERIELRGELPSPVNPPRGCRFHTRCPLATERCRAEEPALVEQAPGHWAACHYV</sequence>
<name>K6PZU8_9FIRM</name>
<protein>
    <submittedName>
        <fullName evidence="7">Oligopeptide/dipeptide ABC transporter, ATP-binding protein</fullName>
    </submittedName>
</protein>
<dbReference type="SUPFAM" id="SSF52540">
    <property type="entry name" value="P-loop containing nucleoside triphosphate hydrolases"/>
    <property type="match status" value="1"/>
</dbReference>
<reference evidence="7" key="2">
    <citation type="submission" date="2012-10" db="EMBL/GenBank/DDBJ databases">
        <title>Improved high-quality draft of Thermaerobacter subterraneus C21, DSM 13965.</title>
        <authorList>
            <consortium name="DOE Joint Genome Institute"/>
            <person name="Eisen J."/>
            <person name="Huntemann M."/>
            <person name="Wei C.-L."/>
            <person name="Han J."/>
            <person name="Detter J.C."/>
            <person name="Han C."/>
            <person name="Tapia R."/>
            <person name="Chen A."/>
            <person name="Kyrpides N."/>
            <person name="Mavromatis K."/>
            <person name="Markowitz V."/>
            <person name="Szeto E."/>
            <person name="Ivanova N."/>
            <person name="Mikhailova N."/>
            <person name="Ovchinnikova G."/>
            <person name="Pagani I."/>
            <person name="Pati A."/>
            <person name="Goodwin L."/>
            <person name="Nordberg H.P."/>
            <person name="Cantor M.N."/>
            <person name="Hua S.X."/>
            <person name="Woyke T."/>
            <person name="Eisen J."/>
            <person name="Klenk H.-P."/>
        </authorList>
    </citation>
    <scope>NUCLEOTIDE SEQUENCE [LARGE SCALE GENOMIC DNA]</scope>
    <source>
        <strain evidence="7">DSM 13965</strain>
    </source>
</reference>
<dbReference type="Proteomes" id="UP000005710">
    <property type="component" value="Unassembled WGS sequence"/>
</dbReference>
<dbReference type="InterPro" id="IPR050319">
    <property type="entry name" value="ABC_transp_ATP-bind"/>
</dbReference>
<evidence type="ECO:0000259" key="6">
    <source>
        <dbReference type="PROSITE" id="PS50893"/>
    </source>
</evidence>
<dbReference type="PROSITE" id="PS50893">
    <property type="entry name" value="ABC_TRANSPORTER_2"/>
    <property type="match status" value="1"/>
</dbReference>
<dbReference type="RefSeq" id="WP_006904135.1">
    <property type="nucleotide sequence ID" value="NZ_JH976535.1"/>
</dbReference>
<dbReference type="CDD" id="cd03257">
    <property type="entry name" value="ABC_NikE_OppD_transporters"/>
    <property type="match status" value="1"/>
</dbReference>
<dbReference type="eggNOG" id="COG4608">
    <property type="taxonomic scope" value="Bacteria"/>
</dbReference>
<dbReference type="PANTHER" id="PTHR43776:SF7">
    <property type="entry name" value="D,D-DIPEPTIDE TRANSPORT ATP-BINDING PROTEIN DDPF-RELATED"/>
    <property type="match status" value="1"/>
</dbReference>
<reference evidence="7" key="1">
    <citation type="submission" date="2010-10" db="EMBL/GenBank/DDBJ databases">
        <authorList>
            <consortium name="US DOE Joint Genome Institute (JGI-PGF)"/>
            <person name="Lucas S."/>
            <person name="Copeland A."/>
            <person name="Lapidus A."/>
            <person name="Bruce D."/>
            <person name="Goodwin L."/>
            <person name="Pitluck S."/>
            <person name="Kyrpides N."/>
            <person name="Mavromatis K."/>
            <person name="Detter J.C."/>
            <person name="Han C."/>
            <person name="Land M."/>
            <person name="Hauser L."/>
            <person name="Markowitz V."/>
            <person name="Cheng J.-F."/>
            <person name="Hugenholtz P."/>
            <person name="Woyke T."/>
            <person name="Wu D."/>
            <person name="Pukall R."/>
            <person name="Wahrenburg C."/>
            <person name="Brambilla E."/>
            <person name="Klenk H.-P."/>
            <person name="Eisen J.A."/>
        </authorList>
    </citation>
    <scope>NUCLEOTIDE SEQUENCE [LARGE SCALE GENOMIC DNA]</scope>
    <source>
        <strain evidence="7">DSM 13965</strain>
    </source>
</reference>
<keyword evidence="3" id="KW-0547">Nucleotide-binding</keyword>
<dbReference type="PANTHER" id="PTHR43776">
    <property type="entry name" value="TRANSPORT ATP-BINDING PROTEIN"/>
    <property type="match status" value="1"/>
</dbReference>
<dbReference type="InterPro" id="IPR027417">
    <property type="entry name" value="P-loop_NTPase"/>
</dbReference>
<feature type="compositionally biased region" description="Low complexity" evidence="5">
    <location>
        <begin position="14"/>
        <end position="50"/>
    </location>
</feature>
<dbReference type="NCBIfam" id="TIGR01727">
    <property type="entry name" value="oligo_HPY"/>
    <property type="match status" value="1"/>
</dbReference>
<dbReference type="Pfam" id="PF08352">
    <property type="entry name" value="oligo_HPY"/>
    <property type="match status" value="1"/>
</dbReference>
<dbReference type="GO" id="GO:0016887">
    <property type="term" value="F:ATP hydrolysis activity"/>
    <property type="evidence" value="ECO:0007669"/>
    <property type="project" value="InterPro"/>
</dbReference>
<dbReference type="GO" id="GO:0015833">
    <property type="term" value="P:peptide transport"/>
    <property type="evidence" value="ECO:0007669"/>
    <property type="project" value="InterPro"/>
</dbReference>
<dbReference type="NCBIfam" id="NF008453">
    <property type="entry name" value="PRK11308.1"/>
    <property type="match status" value="1"/>
</dbReference>
<organism evidence="7 8">
    <name type="scientific">Thermaerobacter subterraneus DSM 13965</name>
    <dbReference type="NCBI Taxonomy" id="867903"/>
    <lineage>
        <taxon>Bacteria</taxon>
        <taxon>Bacillati</taxon>
        <taxon>Bacillota</taxon>
        <taxon>Clostridia</taxon>
        <taxon>Eubacteriales</taxon>
        <taxon>Clostridiales Family XVII. Incertae Sedis</taxon>
        <taxon>Thermaerobacter</taxon>
    </lineage>
</organism>
<dbReference type="STRING" id="867903.ThesuDRAFT_01856"/>
<comment type="caution">
    <text evidence="7">The sequence shown here is derived from an EMBL/GenBank/DDBJ whole genome shotgun (WGS) entry which is preliminary data.</text>
</comment>
<dbReference type="PROSITE" id="PS00211">
    <property type="entry name" value="ABC_TRANSPORTER_1"/>
    <property type="match status" value="1"/>
</dbReference>
<feature type="region of interest" description="Disordered" evidence="5">
    <location>
        <begin position="1"/>
        <end position="50"/>
    </location>
</feature>
<evidence type="ECO:0000313" key="7">
    <source>
        <dbReference type="EMBL" id="EKP94129.1"/>
    </source>
</evidence>
<dbReference type="GO" id="GO:0005524">
    <property type="term" value="F:ATP binding"/>
    <property type="evidence" value="ECO:0007669"/>
    <property type="project" value="UniProtKB-KW"/>
</dbReference>
<dbReference type="Gene3D" id="3.40.50.300">
    <property type="entry name" value="P-loop containing nucleotide triphosphate hydrolases"/>
    <property type="match status" value="1"/>
</dbReference>
<dbReference type="FunFam" id="3.40.50.300:FF:000016">
    <property type="entry name" value="Oligopeptide ABC transporter ATP-binding component"/>
    <property type="match status" value="1"/>
</dbReference>
<proteinExistence type="inferred from homology"/>
<dbReference type="HOGENOM" id="CLU_000604_1_23_9"/>
<keyword evidence="8" id="KW-1185">Reference proteome</keyword>
<accession>K6PZU8</accession>
<dbReference type="AlphaFoldDB" id="K6PZU8"/>
<feature type="domain" description="ABC transporter" evidence="6">
    <location>
        <begin position="79"/>
        <end position="328"/>
    </location>
</feature>
<dbReference type="Pfam" id="PF00005">
    <property type="entry name" value="ABC_tran"/>
    <property type="match status" value="1"/>
</dbReference>
<evidence type="ECO:0000256" key="2">
    <source>
        <dbReference type="ARBA" id="ARBA00022448"/>
    </source>
</evidence>
<dbReference type="InterPro" id="IPR003439">
    <property type="entry name" value="ABC_transporter-like_ATP-bd"/>
</dbReference>
<evidence type="ECO:0000256" key="5">
    <source>
        <dbReference type="SAM" id="MobiDB-lite"/>
    </source>
</evidence>
<evidence type="ECO:0000313" key="8">
    <source>
        <dbReference type="Proteomes" id="UP000005710"/>
    </source>
</evidence>
<dbReference type="SMART" id="SM00382">
    <property type="entry name" value="AAA"/>
    <property type="match status" value="1"/>
</dbReference>
<dbReference type="InterPro" id="IPR017871">
    <property type="entry name" value="ABC_transporter-like_CS"/>
</dbReference>
<evidence type="ECO:0000256" key="4">
    <source>
        <dbReference type="ARBA" id="ARBA00022840"/>
    </source>
</evidence>
<evidence type="ECO:0000256" key="3">
    <source>
        <dbReference type="ARBA" id="ARBA00022741"/>
    </source>
</evidence>